<dbReference type="InterPro" id="IPR050275">
    <property type="entry name" value="PGM_Phosphatase"/>
</dbReference>
<dbReference type="Proteomes" id="UP001152797">
    <property type="component" value="Unassembled WGS sequence"/>
</dbReference>
<dbReference type="PANTHER" id="PTHR48100">
    <property type="entry name" value="BROAD-SPECIFICITY PHOSPHATASE YOR283W-RELATED"/>
    <property type="match status" value="1"/>
</dbReference>
<dbReference type="EMBL" id="CAMXCT010006554">
    <property type="protein sequence ID" value="CAI4015843.1"/>
    <property type="molecule type" value="Genomic_DNA"/>
</dbReference>
<dbReference type="GO" id="GO:0005737">
    <property type="term" value="C:cytoplasm"/>
    <property type="evidence" value="ECO:0007669"/>
    <property type="project" value="TreeGrafter"/>
</dbReference>
<evidence type="ECO:0000313" key="2">
    <source>
        <dbReference type="EMBL" id="CAL4803155.1"/>
    </source>
</evidence>
<dbReference type="EMBL" id="CAMXCT030006554">
    <property type="protein sequence ID" value="CAL4803155.1"/>
    <property type="molecule type" value="Genomic_DNA"/>
</dbReference>
<keyword evidence="3" id="KW-1185">Reference proteome</keyword>
<sequence length="303" mass="34572">MEHSWPTPEHFWLELGYSRRVPSELMAEALRKNQHQQHLNAMKEALERFDLPRIRVQKWEPSMGKPKAAKLIHWVRHGQGYHNLMAEACQQLGVDFSELGTYEEAKKATFHPYVNDAIKDPPLTCLGVDDAKALWSLAKTLTPELLVVSPLRRATETILIAFKDAVSNGVPVLAHGACREQIGVHTCDRRSSRTDYVETFPKVDVSHVKHDEDPTSWTQRESKLELAQRAHDFLLWLLQRPETEIVVGTHSAFLMGLFHIALEISDDSMKQFFKTGELRSILVSPEEVARAAERPFAKKPRLS</sequence>
<evidence type="ECO:0000313" key="1">
    <source>
        <dbReference type="EMBL" id="CAI4015843.1"/>
    </source>
</evidence>
<accession>A0A9P1DVZ6</accession>
<evidence type="ECO:0000313" key="3">
    <source>
        <dbReference type="Proteomes" id="UP001152797"/>
    </source>
</evidence>
<reference evidence="2 3" key="2">
    <citation type="submission" date="2024-05" db="EMBL/GenBank/DDBJ databases">
        <authorList>
            <person name="Chen Y."/>
            <person name="Shah S."/>
            <person name="Dougan E. K."/>
            <person name="Thang M."/>
            <person name="Chan C."/>
        </authorList>
    </citation>
    <scope>NUCLEOTIDE SEQUENCE [LARGE SCALE GENOMIC DNA]</scope>
</reference>
<dbReference type="GO" id="GO:0016791">
    <property type="term" value="F:phosphatase activity"/>
    <property type="evidence" value="ECO:0007669"/>
    <property type="project" value="TreeGrafter"/>
</dbReference>
<reference evidence="1" key="1">
    <citation type="submission" date="2022-10" db="EMBL/GenBank/DDBJ databases">
        <authorList>
            <person name="Chen Y."/>
            <person name="Dougan E. K."/>
            <person name="Chan C."/>
            <person name="Rhodes N."/>
            <person name="Thang M."/>
        </authorList>
    </citation>
    <scope>NUCLEOTIDE SEQUENCE</scope>
</reference>
<dbReference type="AlphaFoldDB" id="A0A9P1DVZ6"/>
<dbReference type="PANTHER" id="PTHR48100:SF1">
    <property type="entry name" value="HISTIDINE PHOSPHATASE FAMILY PROTEIN-RELATED"/>
    <property type="match status" value="1"/>
</dbReference>
<dbReference type="Gene3D" id="3.40.50.1240">
    <property type="entry name" value="Phosphoglycerate mutase-like"/>
    <property type="match status" value="1"/>
</dbReference>
<dbReference type="InterPro" id="IPR013078">
    <property type="entry name" value="His_Pase_superF_clade-1"/>
</dbReference>
<protein>
    <submittedName>
        <fullName evidence="2">Phosphoglycerate mutase-like protein (AtPGM)</fullName>
    </submittedName>
</protein>
<gene>
    <name evidence="1" type="ORF">C1SCF055_LOCUS40646</name>
</gene>
<comment type="caution">
    <text evidence="1">The sequence shown here is derived from an EMBL/GenBank/DDBJ whole genome shotgun (WGS) entry which is preliminary data.</text>
</comment>
<dbReference type="Pfam" id="PF00300">
    <property type="entry name" value="His_Phos_1"/>
    <property type="match status" value="1"/>
</dbReference>
<dbReference type="InterPro" id="IPR029033">
    <property type="entry name" value="His_PPase_superfam"/>
</dbReference>
<name>A0A9P1DVZ6_9DINO</name>
<dbReference type="OrthoDB" id="496981at2759"/>
<dbReference type="EMBL" id="CAMXCT020006554">
    <property type="protein sequence ID" value="CAL1169218.1"/>
    <property type="molecule type" value="Genomic_DNA"/>
</dbReference>
<proteinExistence type="predicted"/>
<dbReference type="SUPFAM" id="SSF53254">
    <property type="entry name" value="Phosphoglycerate mutase-like"/>
    <property type="match status" value="1"/>
</dbReference>
<organism evidence="1">
    <name type="scientific">Cladocopium goreaui</name>
    <dbReference type="NCBI Taxonomy" id="2562237"/>
    <lineage>
        <taxon>Eukaryota</taxon>
        <taxon>Sar</taxon>
        <taxon>Alveolata</taxon>
        <taxon>Dinophyceae</taxon>
        <taxon>Suessiales</taxon>
        <taxon>Symbiodiniaceae</taxon>
        <taxon>Cladocopium</taxon>
    </lineage>
</organism>